<proteinExistence type="predicted"/>
<reference evidence="2" key="1">
    <citation type="submission" date="2020-05" db="EMBL/GenBank/DDBJ databases">
        <title>Phylogenomic resolution of chytrid fungi.</title>
        <authorList>
            <person name="Stajich J.E."/>
            <person name="Amses K."/>
            <person name="Simmons R."/>
            <person name="Seto K."/>
            <person name="Myers J."/>
            <person name="Bonds A."/>
            <person name="Quandt C.A."/>
            <person name="Barry K."/>
            <person name="Liu P."/>
            <person name="Grigoriev I."/>
            <person name="Longcore J.E."/>
            <person name="James T.Y."/>
        </authorList>
    </citation>
    <scope>NUCLEOTIDE SEQUENCE</scope>
    <source>
        <strain evidence="2">JEL0318</strain>
    </source>
</reference>
<name>A0AAD5S7C7_9FUNG</name>
<accession>A0AAD5S7C7</accession>
<protein>
    <submittedName>
        <fullName evidence="2">Uncharacterized protein</fullName>
    </submittedName>
</protein>
<feature type="region of interest" description="Disordered" evidence="1">
    <location>
        <begin position="183"/>
        <end position="225"/>
    </location>
</feature>
<feature type="compositionally biased region" description="Acidic residues" evidence="1">
    <location>
        <begin position="190"/>
        <end position="206"/>
    </location>
</feature>
<comment type="caution">
    <text evidence="2">The sequence shown here is derived from an EMBL/GenBank/DDBJ whole genome shotgun (WGS) entry which is preliminary data.</text>
</comment>
<gene>
    <name evidence="2" type="ORF">HK097_000850</name>
</gene>
<evidence type="ECO:0000313" key="2">
    <source>
        <dbReference type="EMBL" id="KAJ3046448.1"/>
    </source>
</evidence>
<dbReference type="EMBL" id="JADGJD010001165">
    <property type="protein sequence ID" value="KAJ3046448.1"/>
    <property type="molecule type" value="Genomic_DNA"/>
</dbReference>
<dbReference type="AlphaFoldDB" id="A0AAD5S7C7"/>
<sequence length="225" mass="24753">MTSTNPEIAPKDGHLPSPVPETVPVPEATSLQHPGSEDLPFTADVLAPFPTPETPAHLRTTKTLNPLFLRVLSFLSSAIHSHDFSITPTLHASTPLFPPATLLHLPTQPLTTSELSTISNATKKMLEEKGWKDVFIEVRKHEGFSFVDRGPAGNVLLVEARVGVPDEWVCGAETVFDGQFRDGARWKGCEEEEDDEEEEEEEDGELDEFRNGYEGDESSESEMSG</sequence>
<evidence type="ECO:0000256" key="1">
    <source>
        <dbReference type="SAM" id="MobiDB-lite"/>
    </source>
</evidence>
<organism evidence="2 3">
    <name type="scientific">Rhizophlyctis rosea</name>
    <dbReference type="NCBI Taxonomy" id="64517"/>
    <lineage>
        <taxon>Eukaryota</taxon>
        <taxon>Fungi</taxon>
        <taxon>Fungi incertae sedis</taxon>
        <taxon>Chytridiomycota</taxon>
        <taxon>Chytridiomycota incertae sedis</taxon>
        <taxon>Chytridiomycetes</taxon>
        <taxon>Rhizophlyctidales</taxon>
        <taxon>Rhizophlyctidaceae</taxon>
        <taxon>Rhizophlyctis</taxon>
    </lineage>
</organism>
<feature type="region of interest" description="Disordered" evidence="1">
    <location>
        <begin position="1"/>
        <end position="41"/>
    </location>
</feature>
<dbReference type="Proteomes" id="UP001212841">
    <property type="component" value="Unassembled WGS sequence"/>
</dbReference>
<evidence type="ECO:0000313" key="3">
    <source>
        <dbReference type="Proteomes" id="UP001212841"/>
    </source>
</evidence>
<feature type="compositionally biased region" description="Acidic residues" evidence="1">
    <location>
        <begin position="214"/>
        <end position="225"/>
    </location>
</feature>
<keyword evidence="3" id="KW-1185">Reference proteome</keyword>